<dbReference type="InterPro" id="IPR011011">
    <property type="entry name" value="Znf_FYVE_PHD"/>
</dbReference>
<name>A0A8K0K0J9_LADFU</name>
<dbReference type="AlphaFoldDB" id="A0A8K0K0J9"/>
<feature type="coiled-coil region" evidence="4">
    <location>
        <begin position="54"/>
        <end position="91"/>
    </location>
</feature>
<keyword evidence="7" id="KW-1185">Reference proteome</keyword>
<reference evidence="6" key="1">
    <citation type="submission" date="2013-04" db="EMBL/GenBank/DDBJ databases">
        <authorList>
            <person name="Qu J."/>
            <person name="Murali S.C."/>
            <person name="Bandaranaike D."/>
            <person name="Bellair M."/>
            <person name="Blankenburg K."/>
            <person name="Chao H."/>
            <person name="Dinh H."/>
            <person name="Doddapaneni H."/>
            <person name="Downs B."/>
            <person name="Dugan-Rocha S."/>
            <person name="Elkadiri S."/>
            <person name="Gnanaolivu R.D."/>
            <person name="Hernandez B."/>
            <person name="Javaid M."/>
            <person name="Jayaseelan J.C."/>
            <person name="Lee S."/>
            <person name="Li M."/>
            <person name="Ming W."/>
            <person name="Munidasa M."/>
            <person name="Muniz J."/>
            <person name="Nguyen L."/>
            <person name="Ongeri F."/>
            <person name="Osuji N."/>
            <person name="Pu L.-L."/>
            <person name="Puazo M."/>
            <person name="Qu C."/>
            <person name="Quiroz J."/>
            <person name="Raj R."/>
            <person name="Weissenberger G."/>
            <person name="Xin Y."/>
            <person name="Zou X."/>
            <person name="Han Y."/>
            <person name="Richards S."/>
            <person name="Worley K."/>
            <person name="Muzny D."/>
            <person name="Gibbs R."/>
        </authorList>
    </citation>
    <scope>NUCLEOTIDE SEQUENCE</scope>
    <source>
        <strain evidence="6">Sampled in the wild</strain>
    </source>
</reference>
<dbReference type="InterPro" id="IPR002219">
    <property type="entry name" value="PKC_DAG/PE"/>
</dbReference>
<gene>
    <name evidence="6" type="ORF">J437_LFUL004465</name>
</gene>
<dbReference type="InterPro" id="IPR013083">
    <property type="entry name" value="Znf_RING/FYVE/PHD"/>
</dbReference>
<dbReference type="InterPro" id="IPR001965">
    <property type="entry name" value="Znf_PHD"/>
</dbReference>
<proteinExistence type="predicted"/>
<dbReference type="GO" id="GO:0008270">
    <property type="term" value="F:zinc ion binding"/>
    <property type="evidence" value="ECO:0007669"/>
    <property type="project" value="UniProtKB-KW"/>
</dbReference>
<evidence type="ECO:0000256" key="1">
    <source>
        <dbReference type="ARBA" id="ARBA00022723"/>
    </source>
</evidence>
<feature type="domain" description="Phorbol-ester/DAG-type" evidence="5">
    <location>
        <begin position="1"/>
        <end position="38"/>
    </location>
</feature>
<protein>
    <recommendedName>
        <fullName evidence="5">Phorbol-ester/DAG-type domain-containing protein</fullName>
    </recommendedName>
</protein>
<dbReference type="PROSITE" id="PS01359">
    <property type="entry name" value="ZF_PHD_1"/>
    <property type="match status" value="1"/>
</dbReference>
<evidence type="ECO:0000259" key="5">
    <source>
        <dbReference type="PROSITE" id="PS50081"/>
    </source>
</evidence>
<keyword evidence="2" id="KW-0863">Zinc-finger</keyword>
<keyword evidence="4" id="KW-0175">Coiled coil</keyword>
<reference evidence="6" key="2">
    <citation type="submission" date="2017-10" db="EMBL/GenBank/DDBJ databases">
        <title>Ladona fulva Genome sequencing and assembly.</title>
        <authorList>
            <person name="Murali S."/>
            <person name="Richards S."/>
            <person name="Bandaranaike D."/>
            <person name="Bellair M."/>
            <person name="Blankenburg K."/>
            <person name="Chao H."/>
            <person name="Dinh H."/>
            <person name="Doddapaneni H."/>
            <person name="Dugan-Rocha S."/>
            <person name="Elkadiri S."/>
            <person name="Gnanaolivu R."/>
            <person name="Hernandez B."/>
            <person name="Skinner E."/>
            <person name="Javaid M."/>
            <person name="Lee S."/>
            <person name="Li M."/>
            <person name="Ming W."/>
            <person name="Munidasa M."/>
            <person name="Muniz J."/>
            <person name="Nguyen L."/>
            <person name="Hughes D."/>
            <person name="Osuji N."/>
            <person name="Pu L.-L."/>
            <person name="Puazo M."/>
            <person name="Qu C."/>
            <person name="Quiroz J."/>
            <person name="Raj R."/>
            <person name="Weissenberger G."/>
            <person name="Xin Y."/>
            <person name="Zou X."/>
            <person name="Han Y."/>
            <person name="Worley K."/>
            <person name="Muzny D."/>
            <person name="Gibbs R."/>
        </authorList>
    </citation>
    <scope>NUCLEOTIDE SEQUENCE</scope>
    <source>
        <strain evidence="6">Sampled in the wild</strain>
    </source>
</reference>
<dbReference type="Proteomes" id="UP000792457">
    <property type="component" value="Unassembled WGS sequence"/>
</dbReference>
<dbReference type="SUPFAM" id="SSF57903">
    <property type="entry name" value="FYVE/PHD zinc finger"/>
    <property type="match status" value="1"/>
</dbReference>
<sequence length="169" mass="19460">MALPKCVVCKKAVKNGVCCGDCKKSFHFSCSLFKVENCVEDDWRCSSCNRKRERSTTEEKNALILRLKKELEEEKERVKRLTSENEDLKKLLSTRKKLVVKKTPLIMKLHARISIWCKVHISGHITPAPPRFPFTGIPSTNVNLDPDGDILQYFNTFFEDPLVDMITED</sequence>
<dbReference type="InterPro" id="IPR019786">
    <property type="entry name" value="Zinc_finger_PHD-type_CS"/>
</dbReference>
<evidence type="ECO:0000313" key="7">
    <source>
        <dbReference type="Proteomes" id="UP000792457"/>
    </source>
</evidence>
<dbReference type="EMBL" id="KZ308238">
    <property type="protein sequence ID" value="KAG8225464.1"/>
    <property type="molecule type" value="Genomic_DNA"/>
</dbReference>
<dbReference type="PROSITE" id="PS50081">
    <property type="entry name" value="ZF_DAG_PE_2"/>
    <property type="match status" value="1"/>
</dbReference>
<keyword evidence="3" id="KW-0862">Zinc</keyword>
<evidence type="ECO:0000256" key="3">
    <source>
        <dbReference type="ARBA" id="ARBA00022833"/>
    </source>
</evidence>
<evidence type="ECO:0000256" key="4">
    <source>
        <dbReference type="SAM" id="Coils"/>
    </source>
</evidence>
<accession>A0A8K0K0J9</accession>
<evidence type="ECO:0000313" key="6">
    <source>
        <dbReference type="EMBL" id="KAG8225464.1"/>
    </source>
</evidence>
<organism evidence="6 7">
    <name type="scientific">Ladona fulva</name>
    <name type="common">Scarce chaser dragonfly</name>
    <name type="synonym">Libellula fulva</name>
    <dbReference type="NCBI Taxonomy" id="123851"/>
    <lineage>
        <taxon>Eukaryota</taxon>
        <taxon>Metazoa</taxon>
        <taxon>Ecdysozoa</taxon>
        <taxon>Arthropoda</taxon>
        <taxon>Hexapoda</taxon>
        <taxon>Insecta</taxon>
        <taxon>Pterygota</taxon>
        <taxon>Palaeoptera</taxon>
        <taxon>Odonata</taxon>
        <taxon>Epiprocta</taxon>
        <taxon>Anisoptera</taxon>
        <taxon>Libelluloidea</taxon>
        <taxon>Libellulidae</taxon>
        <taxon>Ladona</taxon>
    </lineage>
</organism>
<comment type="caution">
    <text evidence="6">The sequence shown here is derived from an EMBL/GenBank/DDBJ whole genome shotgun (WGS) entry which is preliminary data.</text>
</comment>
<keyword evidence="1" id="KW-0479">Metal-binding</keyword>
<dbReference type="Gene3D" id="3.30.40.10">
    <property type="entry name" value="Zinc/RING finger domain, C3HC4 (zinc finger)"/>
    <property type="match status" value="1"/>
</dbReference>
<dbReference type="OrthoDB" id="8369191at2759"/>
<evidence type="ECO:0000256" key="2">
    <source>
        <dbReference type="ARBA" id="ARBA00022771"/>
    </source>
</evidence>
<dbReference type="SMART" id="SM00249">
    <property type="entry name" value="PHD"/>
    <property type="match status" value="1"/>
</dbReference>